<dbReference type="Proteomes" id="UP000542210">
    <property type="component" value="Unassembled WGS sequence"/>
</dbReference>
<evidence type="ECO:0000313" key="4">
    <source>
        <dbReference type="Proteomes" id="UP000542210"/>
    </source>
</evidence>
<dbReference type="AlphaFoldDB" id="A0A7W7G9J2"/>
<keyword evidence="1 3" id="KW-0560">Oxidoreductase</keyword>
<comment type="caution">
    <text evidence="3">The sequence shown here is derived from an EMBL/GenBank/DDBJ whole genome shotgun (WGS) entry which is preliminary data.</text>
</comment>
<evidence type="ECO:0000259" key="2">
    <source>
        <dbReference type="Pfam" id="PF02347"/>
    </source>
</evidence>
<reference evidence="3 4" key="1">
    <citation type="submission" date="2020-08" db="EMBL/GenBank/DDBJ databases">
        <title>Sequencing the genomes of 1000 actinobacteria strains.</title>
        <authorList>
            <person name="Klenk H.-P."/>
        </authorList>
    </citation>
    <scope>NUCLEOTIDE SEQUENCE [LARGE SCALE GENOMIC DNA]</scope>
    <source>
        <strain evidence="3 4">DSM 45784</strain>
    </source>
</reference>
<dbReference type="RefSeq" id="WP_184882944.1">
    <property type="nucleotide sequence ID" value="NZ_BOOV01000005.1"/>
</dbReference>
<protein>
    <submittedName>
        <fullName evidence="3">Glycine dehydrogenase subunit 1</fullName>
        <ecNumber evidence="3">1.4.4.2</ecNumber>
    </submittedName>
</protein>
<dbReference type="PANTHER" id="PTHR42806">
    <property type="entry name" value="GLYCINE CLEAVAGE SYSTEM P-PROTEIN"/>
    <property type="match status" value="1"/>
</dbReference>
<dbReference type="InterPro" id="IPR015424">
    <property type="entry name" value="PyrdxlP-dep_Trfase"/>
</dbReference>
<feature type="domain" description="Glycine cleavage system P-protein N-terminal" evidence="2">
    <location>
        <begin position="5"/>
        <end position="437"/>
    </location>
</feature>
<dbReference type="InterPro" id="IPR049315">
    <property type="entry name" value="GDC-P_N"/>
</dbReference>
<accession>A0A7W7G9J2</accession>
<name>A0A7W7G9J2_9ACTN</name>
<dbReference type="EC" id="1.4.4.2" evidence="3"/>
<dbReference type="PANTHER" id="PTHR42806:SF1">
    <property type="entry name" value="GLYCINE DEHYDROGENASE (DECARBOXYLATING)"/>
    <property type="match status" value="1"/>
</dbReference>
<keyword evidence="4" id="KW-1185">Reference proteome</keyword>
<evidence type="ECO:0000256" key="1">
    <source>
        <dbReference type="ARBA" id="ARBA00023002"/>
    </source>
</evidence>
<dbReference type="Gene3D" id="3.40.640.10">
    <property type="entry name" value="Type I PLP-dependent aspartate aminotransferase-like (Major domain)"/>
    <property type="match status" value="1"/>
</dbReference>
<evidence type="ECO:0000313" key="3">
    <source>
        <dbReference type="EMBL" id="MBB4702878.1"/>
    </source>
</evidence>
<gene>
    <name evidence="3" type="ORF">BJ982_004422</name>
</gene>
<sequence length="453" mass="48552">MTHPYIPNAEPGVRAEMLAAIGAASVEDFYADIPPELRLDRPLDLPEPFVAEHDLVRHMRSLLGRDTGTDEALSFLGHGCYPHHVPAVCDEVNSRGEFLTAYAGEPYEDHGRFQALFEYVSMMAELLEMDVVNVPTYDGFQAAGTALRMACRHTGRAKVLVSGAVAADKLSKLRDFLSPDIEIVQAPVDSGGEMGEVVLDDTFAAIYLETPNVYGVVETRGRELAELAHAHGALLVVSADPISLGVLAPPAAYGADIACGDIQSLGVHQNHGGGQAGYIATHDDELVAQFPSRLFGIAPTTVPGEYGFGDVFYERTSFALREEGKEWVGTAAALWGITAGVYLALMGPQGMREVGETILARTRYAMDALAGAGLRVLHDGAVHFREFAVELNDAADAAALLDRLRAQGIYGGVPLDDRTILVCVTERHSIADIDRLAAAVASARRADDEGGRR</sequence>
<dbReference type="GO" id="GO:0009116">
    <property type="term" value="P:nucleoside metabolic process"/>
    <property type="evidence" value="ECO:0007669"/>
    <property type="project" value="InterPro"/>
</dbReference>
<dbReference type="Gene3D" id="3.90.1150.10">
    <property type="entry name" value="Aspartate Aminotransferase, domain 1"/>
    <property type="match status" value="1"/>
</dbReference>
<dbReference type="EMBL" id="JACHND010000001">
    <property type="protein sequence ID" value="MBB4702878.1"/>
    <property type="molecule type" value="Genomic_DNA"/>
</dbReference>
<proteinExistence type="predicted"/>
<dbReference type="Pfam" id="PF02347">
    <property type="entry name" value="GDC-P"/>
    <property type="match status" value="1"/>
</dbReference>
<organism evidence="3 4">
    <name type="scientific">Sphaerisporangium siamense</name>
    <dbReference type="NCBI Taxonomy" id="795645"/>
    <lineage>
        <taxon>Bacteria</taxon>
        <taxon>Bacillati</taxon>
        <taxon>Actinomycetota</taxon>
        <taxon>Actinomycetes</taxon>
        <taxon>Streptosporangiales</taxon>
        <taxon>Streptosporangiaceae</taxon>
        <taxon>Sphaerisporangium</taxon>
    </lineage>
</organism>
<dbReference type="SUPFAM" id="SSF53383">
    <property type="entry name" value="PLP-dependent transferases"/>
    <property type="match status" value="1"/>
</dbReference>
<dbReference type="InterPro" id="IPR015422">
    <property type="entry name" value="PyrdxlP-dep_Trfase_small"/>
</dbReference>
<dbReference type="InterPro" id="IPR023010">
    <property type="entry name" value="GcvPA"/>
</dbReference>
<dbReference type="InterPro" id="IPR015421">
    <property type="entry name" value="PyrdxlP-dep_Trfase_major"/>
</dbReference>
<dbReference type="GO" id="GO:0004375">
    <property type="term" value="F:glycine dehydrogenase (decarboxylating) activity"/>
    <property type="evidence" value="ECO:0007669"/>
    <property type="project" value="UniProtKB-EC"/>
</dbReference>
<dbReference type="NCBIfam" id="NF001696">
    <property type="entry name" value="PRK00451.1"/>
    <property type="match status" value="1"/>
</dbReference>